<dbReference type="InterPro" id="IPR051465">
    <property type="entry name" value="Cell_Envelope_Struct_Comp"/>
</dbReference>
<dbReference type="PANTHER" id="PTHR43308:SF5">
    <property type="entry name" value="S-LAYER PROTEIN _ PEPTIDOGLYCAN ENDO-BETA-N-ACETYLGLUCOSAMINIDASE"/>
    <property type="match status" value="1"/>
</dbReference>
<feature type="compositionally biased region" description="Acidic residues" evidence="4">
    <location>
        <begin position="183"/>
        <end position="206"/>
    </location>
</feature>
<dbReference type="InterPro" id="IPR001119">
    <property type="entry name" value="SLH_dom"/>
</dbReference>
<dbReference type="PROSITE" id="PS51272">
    <property type="entry name" value="SLH"/>
    <property type="match status" value="3"/>
</dbReference>
<dbReference type="AlphaFoldDB" id="A0A2S8R9U5"/>
<evidence type="ECO:0000259" key="6">
    <source>
        <dbReference type="PROSITE" id="PS51272"/>
    </source>
</evidence>
<keyword evidence="5" id="KW-1133">Transmembrane helix</keyword>
<dbReference type="OrthoDB" id="174569at2"/>
<evidence type="ECO:0000256" key="4">
    <source>
        <dbReference type="SAM" id="MobiDB-lite"/>
    </source>
</evidence>
<proteinExistence type="predicted"/>
<dbReference type="EMBL" id="NEMB01000003">
    <property type="protein sequence ID" value="PQQ66559.1"/>
    <property type="molecule type" value="Genomic_DNA"/>
</dbReference>
<feature type="transmembrane region" description="Helical" evidence="5">
    <location>
        <begin position="7"/>
        <end position="28"/>
    </location>
</feature>
<organism evidence="7 8">
    <name type="scientific">Acetivibrio saccincola</name>
    <dbReference type="NCBI Taxonomy" id="1677857"/>
    <lineage>
        <taxon>Bacteria</taxon>
        <taxon>Bacillati</taxon>
        <taxon>Bacillota</taxon>
        <taxon>Clostridia</taxon>
        <taxon>Eubacteriales</taxon>
        <taxon>Oscillospiraceae</taxon>
        <taxon>Acetivibrio</taxon>
    </lineage>
</organism>
<name>A0A2S8R9U5_9FIRM</name>
<dbReference type="InterPro" id="IPR008965">
    <property type="entry name" value="CBM2/CBM3_carb-bd_dom_sf"/>
</dbReference>
<keyword evidence="5" id="KW-0812">Transmembrane</keyword>
<accession>A0A2S8R9U5</accession>
<dbReference type="Pfam" id="PF00395">
    <property type="entry name" value="SLH"/>
    <property type="match status" value="3"/>
</dbReference>
<dbReference type="InterPro" id="IPR002102">
    <property type="entry name" value="Cohesin_dom"/>
</dbReference>
<comment type="caution">
    <text evidence="7">The sequence shown here is derived from an EMBL/GenBank/DDBJ whole genome shotgun (WGS) entry which is preliminary data.</text>
</comment>
<keyword evidence="2" id="KW-0964">Secreted</keyword>
<evidence type="ECO:0000313" key="8">
    <source>
        <dbReference type="Proteomes" id="UP000239720"/>
    </source>
</evidence>
<dbReference type="CDD" id="cd08548">
    <property type="entry name" value="Type_I_cohesin_like"/>
    <property type="match status" value="1"/>
</dbReference>
<evidence type="ECO:0000256" key="1">
    <source>
        <dbReference type="ARBA" id="ARBA00004613"/>
    </source>
</evidence>
<dbReference type="SUPFAM" id="SSF49384">
    <property type="entry name" value="Carbohydrate-binding domain"/>
    <property type="match status" value="1"/>
</dbReference>
<keyword evidence="5" id="KW-0472">Membrane</keyword>
<dbReference type="GO" id="GO:0030246">
    <property type="term" value="F:carbohydrate binding"/>
    <property type="evidence" value="ECO:0007669"/>
    <property type="project" value="InterPro"/>
</dbReference>
<feature type="domain" description="SLH" evidence="6">
    <location>
        <begin position="192"/>
        <end position="260"/>
    </location>
</feature>
<dbReference type="GO" id="GO:0000272">
    <property type="term" value="P:polysaccharide catabolic process"/>
    <property type="evidence" value="ECO:0007669"/>
    <property type="project" value="InterPro"/>
</dbReference>
<feature type="domain" description="SLH" evidence="6">
    <location>
        <begin position="321"/>
        <end position="384"/>
    </location>
</feature>
<protein>
    <recommendedName>
        <fullName evidence="6">SLH domain-containing protein</fullName>
    </recommendedName>
</protein>
<evidence type="ECO:0000256" key="5">
    <source>
        <dbReference type="SAM" id="Phobius"/>
    </source>
</evidence>
<comment type="subcellular location">
    <subcellularLocation>
        <location evidence="1">Secreted</location>
    </subcellularLocation>
</comment>
<sequence length="424" mass="47276">MKVKKISIAYISVFIIVSILISISLFSIPAMANSNISVKVATVEAKVGERIEVPVSFSNLPDSGINNCDFRLKYDKDVLEIVELKPGKIVTNPNINFRYNINDPGKVAVMFVDETGVGKELIKEDGDFIILVFKVNDSAKNGMSYIELTSRLTISGYDLVLLPTDFVKGGVKVSGGKDIAPTDNDEDDAQDEISDNEDSDVNDQNEPDSLIPGSRKEGIHKAYLKGYPDGNFKPENSITRAEAAVIFANLLEVDQNAQPKSSISYTDLPNDHWAAWAVRYVSELGLFSGYPDGTFKPNNRITRAEFSTVVFKYLEMEEPQQVKNKFDDCIGHWAQKYIEKLSDSGYINGYPDGTFKPQNSIKRAESVALINRALNRGPLYGVKENFPDVPSTYWAYGDIAKGAITHRYYIDEEGREVFLEKIEN</sequence>
<feature type="region of interest" description="Disordered" evidence="4">
    <location>
        <begin position="177"/>
        <end position="214"/>
    </location>
</feature>
<evidence type="ECO:0000256" key="3">
    <source>
        <dbReference type="ARBA" id="ARBA00022737"/>
    </source>
</evidence>
<dbReference type="Gene3D" id="2.60.40.680">
    <property type="match status" value="1"/>
</dbReference>
<dbReference type="GO" id="GO:0005576">
    <property type="term" value="C:extracellular region"/>
    <property type="evidence" value="ECO:0007669"/>
    <property type="project" value="UniProtKB-SubCell"/>
</dbReference>
<keyword evidence="3" id="KW-0677">Repeat</keyword>
<evidence type="ECO:0000256" key="2">
    <source>
        <dbReference type="ARBA" id="ARBA00022525"/>
    </source>
</evidence>
<dbReference type="PANTHER" id="PTHR43308">
    <property type="entry name" value="OUTER MEMBRANE PROTEIN ALPHA-RELATED"/>
    <property type="match status" value="1"/>
</dbReference>
<evidence type="ECO:0000313" key="7">
    <source>
        <dbReference type="EMBL" id="PQQ66559.1"/>
    </source>
</evidence>
<gene>
    <name evidence="7" type="ORF">B9R14_07215</name>
</gene>
<reference evidence="7 8" key="1">
    <citation type="journal article" date="2018" name="Syst. Appl. Microbiol.">
        <title>Characterization and high-quality draft genome sequence of Herbivorax saccincola A7, an anaerobic, alkaliphilic, thermophilic, cellulolytic, and xylanolytic bacterium.</title>
        <authorList>
            <person name="Aikawa S."/>
            <person name="Baramee S."/>
            <person name="Sermsathanaswadi J."/>
            <person name="Thianheng P."/>
            <person name="Tachaapaikoon C."/>
            <person name="Shikata A."/>
            <person name="Waeonukul R."/>
            <person name="Pason P."/>
            <person name="Ratanakhanokchai K."/>
            <person name="Kosugi A."/>
        </authorList>
    </citation>
    <scope>NUCLEOTIDE SEQUENCE [LARGE SCALE GENOMIC DNA]</scope>
    <source>
        <strain evidence="7 8">A7</strain>
    </source>
</reference>
<dbReference type="Pfam" id="PF00963">
    <property type="entry name" value="Cohesin"/>
    <property type="match status" value="1"/>
</dbReference>
<dbReference type="Proteomes" id="UP000239720">
    <property type="component" value="Unassembled WGS sequence"/>
</dbReference>
<feature type="domain" description="SLH" evidence="6">
    <location>
        <begin position="261"/>
        <end position="320"/>
    </location>
</feature>
<dbReference type="RefSeq" id="WP_105367907.1">
    <property type="nucleotide sequence ID" value="NZ_NEMB01000003.1"/>
</dbReference>